<protein>
    <submittedName>
        <fullName evidence="4">Uncharacterized protein LOC111279562</fullName>
    </submittedName>
</protein>
<keyword evidence="2" id="KW-0472">Membrane</keyword>
<evidence type="ECO:0000256" key="1">
    <source>
        <dbReference type="SAM" id="MobiDB-lite"/>
    </source>
</evidence>
<reference evidence="4" key="1">
    <citation type="submission" date="2025-08" db="UniProtKB">
        <authorList>
            <consortium name="RefSeq"/>
        </authorList>
    </citation>
    <scope>IDENTIFICATION</scope>
    <source>
        <tissue evidence="4">Fruit stalk</tissue>
    </source>
</reference>
<dbReference type="PANTHER" id="PTHR31170">
    <property type="entry name" value="BNAC04G53230D PROTEIN"/>
    <property type="match status" value="1"/>
</dbReference>
<dbReference type="OrthoDB" id="672127at2759"/>
<dbReference type="AlphaFoldDB" id="A0A6P5X237"/>
<dbReference type="InterPro" id="IPR004158">
    <property type="entry name" value="DUF247_pln"/>
</dbReference>
<dbReference type="GeneID" id="111279562"/>
<sequence length="281" mass="32393">MVYANPLLPRPLLVENQLPFFVLWELFCIIERSMANPDMNFMGAIFRLLGGTAPGKIRPVNDLRSLSLSDIKHLLDFMYHCCFHPSTSEADARKKNPRDDNSTSEMKDREQNPRGQNCFRSYIKHLLNLRYHCCCHPSTSQKKNESKFIRCATELKEAGIKFKLVDGNTMFDIWFANGTLHIPQIRIGDYTEPFLRNLIAYEQLFLADTDLKLATDYMVFMDNLIDSPKDVEILCQHGIIKNLLGDDKAVATMINGLGVFIIISPSFYYTEVFNKINKHRK</sequence>
<name>A0A6P5X237_DURZI</name>
<dbReference type="Proteomes" id="UP000515121">
    <property type="component" value="Unplaced"/>
</dbReference>
<gene>
    <name evidence="4" type="primary">LOC111279562</name>
</gene>
<feature type="region of interest" description="Disordered" evidence="1">
    <location>
        <begin position="89"/>
        <end position="113"/>
    </location>
</feature>
<evidence type="ECO:0000256" key="2">
    <source>
        <dbReference type="SAM" id="Phobius"/>
    </source>
</evidence>
<organism evidence="3 4">
    <name type="scientific">Durio zibethinus</name>
    <name type="common">Durian</name>
    <dbReference type="NCBI Taxonomy" id="66656"/>
    <lineage>
        <taxon>Eukaryota</taxon>
        <taxon>Viridiplantae</taxon>
        <taxon>Streptophyta</taxon>
        <taxon>Embryophyta</taxon>
        <taxon>Tracheophyta</taxon>
        <taxon>Spermatophyta</taxon>
        <taxon>Magnoliopsida</taxon>
        <taxon>eudicotyledons</taxon>
        <taxon>Gunneridae</taxon>
        <taxon>Pentapetalae</taxon>
        <taxon>rosids</taxon>
        <taxon>malvids</taxon>
        <taxon>Malvales</taxon>
        <taxon>Malvaceae</taxon>
        <taxon>Helicteroideae</taxon>
        <taxon>Durio</taxon>
    </lineage>
</organism>
<dbReference type="PANTHER" id="PTHR31170:SF17">
    <property type="match status" value="1"/>
</dbReference>
<keyword evidence="3" id="KW-1185">Reference proteome</keyword>
<dbReference type="Pfam" id="PF03140">
    <property type="entry name" value="DUF247"/>
    <property type="match status" value="1"/>
</dbReference>
<keyword evidence="2" id="KW-0812">Transmembrane</keyword>
<feature type="transmembrane region" description="Helical" evidence="2">
    <location>
        <begin position="249"/>
        <end position="270"/>
    </location>
</feature>
<accession>A0A6P5X237</accession>
<evidence type="ECO:0000313" key="3">
    <source>
        <dbReference type="Proteomes" id="UP000515121"/>
    </source>
</evidence>
<proteinExistence type="predicted"/>
<dbReference type="KEGG" id="dzi:111279562"/>
<evidence type="ECO:0000313" key="4">
    <source>
        <dbReference type="RefSeq" id="XP_022722243.1"/>
    </source>
</evidence>
<keyword evidence="2" id="KW-1133">Transmembrane helix</keyword>
<feature type="compositionally biased region" description="Basic and acidic residues" evidence="1">
    <location>
        <begin position="90"/>
        <end position="112"/>
    </location>
</feature>
<dbReference type="RefSeq" id="XP_022722243.1">
    <property type="nucleotide sequence ID" value="XM_022866508.1"/>
</dbReference>